<feature type="region of interest" description="Disordered" evidence="1">
    <location>
        <begin position="401"/>
        <end position="459"/>
    </location>
</feature>
<dbReference type="EMBL" id="JBEDNZ010000007">
    <property type="protein sequence ID" value="KAL0840030.1"/>
    <property type="molecule type" value="Genomic_DNA"/>
</dbReference>
<evidence type="ECO:0000256" key="1">
    <source>
        <dbReference type="SAM" id="MobiDB-lite"/>
    </source>
</evidence>
<dbReference type="AlphaFoldDB" id="A0ABD0TCX2"/>
<evidence type="ECO:0008006" key="4">
    <source>
        <dbReference type="Google" id="ProtNLM"/>
    </source>
</evidence>
<accession>A0ABD0TCX2</accession>
<evidence type="ECO:0000313" key="2">
    <source>
        <dbReference type="EMBL" id="KAL0840030.1"/>
    </source>
</evidence>
<gene>
    <name evidence="2" type="ORF">ABMA28_015354</name>
</gene>
<feature type="compositionally biased region" description="Polar residues" evidence="1">
    <location>
        <begin position="81"/>
        <end position="127"/>
    </location>
</feature>
<dbReference type="Proteomes" id="UP001549921">
    <property type="component" value="Unassembled WGS sequence"/>
</dbReference>
<protein>
    <recommendedName>
        <fullName evidence="4">Gag-like protein</fullName>
    </recommendedName>
</protein>
<organism evidence="2 3">
    <name type="scientific">Loxostege sticticalis</name>
    <name type="common">Beet webworm moth</name>
    <dbReference type="NCBI Taxonomy" id="481309"/>
    <lineage>
        <taxon>Eukaryota</taxon>
        <taxon>Metazoa</taxon>
        <taxon>Ecdysozoa</taxon>
        <taxon>Arthropoda</taxon>
        <taxon>Hexapoda</taxon>
        <taxon>Insecta</taxon>
        <taxon>Pterygota</taxon>
        <taxon>Neoptera</taxon>
        <taxon>Endopterygota</taxon>
        <taxon>Lepidoptera</taxon>
        <taxon>Glossata</taxon>
        <taxon>Ditrysia</taxon>
        <taxon>Pyraloidea</taxon>
        <taxon>Crambidae</taxon>
        <taxon>Pyraustinae</taxon>
        <taxon>Loxostege</taxon>
    </lineage>
</organism>
<proteinExistence type="predicted"/>
<evidence type="ECO:0000313" key="3">
    <source>
        <dbReference type="Proteomes" id="UP001549921"/>
    </source>
</evidence>
<sequence length="494" mass="55272">MSCDPANPRRSQVPGPESVKLATEDCVEVGDQAPTSVNVTGNNHILHDQRNKKAEALQGSSRSKVYTQQVFHKGLFVPRARSSSFHGTTASNEVDSNLSQSQSATQRQIECEEVNSQSHNANIQPPSWQRVPSMKKRKIDALSPPPIVTHTSNRFSGLQLDEPTDDSFVPPKMNKPPPIVLYGIEDVNELTTLIRSVIQPNDFRFKVVNKNLLRVMVNTAENYKTAIYLIRQKGLIAHTFSRKETKCYRIVIKHLHHTTPHSAIVEEIERTGNKVRGEIINARFGPDKKPTSTFFVNVEPDSNNKAVKNIQCVKCGEGHKTSDCLKKDRNTPAKCALCSCDHPANYKGCQVYREILSRKTIHKHAPSKPNKQKAEIAAPIAPLPQPTQQKSFVEAVKNTPTFLKRQRDETTNVQSSQNVRKAPKQPSDNNHSQQIIASDRNSTELSSRNDISQTHQPTTVEQVLIRQSQKIDQLLEQISTLLGLLTAIIPKLIK</sequence>
<name>A0ABD0TCX2_LOXSC</name>
<feature type="compositionally biased region" description="Polar residues" evidence="1">
    <location>
        <begin position="426"/>
        <end position="459"/>
    </location>
</feature>
<feature type="region of interest" description="Disordered" evidence="1">
    <location>
        <begin position="81"/>
        <end position="136"/>
    </location>
</feature>
<reference evidence="2 3" key="1">
    <citation type="submission" date="2024-06" db="EMBL/GenBank/DDBJ databases">
        <title>A chromosome-level genome assembly of beet webworm, Loxostege sticticalis.</title>
        <authorList>
            <person name="Zhang Y."/>
        </authorList>
    </citation>
    <scope>NUCLEOTIDE SEQUENCE [LARGE SCALE GENOMIC DNA]</scope>
    <source>
        <strain evidence="2">AQ028</strain>
        <tissue evidence="2">Male pupae</tissue>
    </source>
</reference>
<comment type="caution">
    <text evidence="2">The sequence shown here is derived from an EMBL/GenBank/DDBJ whole genome shotgun (WGS) entry which is preliminary data.</text>
</comment>